<proteinExistence type="predicted"/>
<accession>A0ABW2I5E4</accession>
<dbReference type="InterPro" id="IPR036388">
    <property type="entry name" value="WH-like_DNA-bd_sf"/>
</dbReference>
<dbReference type="InterPro" id="IPR011991">
    <property type="entry name" value="ArsR-like_HTH"/>
</dbReference>
<evidence type="ECO:0000313" key="1">
    <source>
        <dbReference type="EMBL" id="MFC7280126.1"/>
    </source>
</evidence>
<comment type="caution">
    <text evidence="1">The sequence shown here is derived from an EMBL/GenBank/DDBJ whole genome shotgun (WGS) entry which is preliminary data.</text>
</comment>
<keyword evidence="2" id="KW-1185">Reference proteome</keyword>
<name>A0ABW2I5E4_9ACTN</name>
<dbReference type="Gene3D" id="1.10.10.10">
    <property type="entry name" value="Winged helix-like DNA-binding domain superfamily/Winged helix DNA-binding domain"/>
    <property type="match status" value="1"/>
</dbReference>
<evidence type="ECO:0000313" key="2">
    <source>
        <dbReference type="Proteomes" id="UP001596548"/>
    </source>
</evidence>
<dbReference type="RefSeq" id="WP_378978114.1">
    <property type="nucleotide sequence ID" value="NZ_JBHTBJ010000078.1"/>
</dbReference>
<organism evidence="1 2">
    <name type="scientific">Paractinoplanes rhizophilus</name>
    <dbReference type="NCBI Taxonomy" id="1416877"/>
    <lineage>
        <taxon>Bacteria</taxon>
        <taxon>Bacillati</taxon>
        <taxon>Actinomycetota</taxon>
        <taxon>Actinomycetes</taxon>
        <taxon>Micromonosporales</taxon>
        <taxon>Micromonosporaceae</taxon>
        <taxon>Paractinoplanes</taxon>
    </lineage>
</organism>
<dbReference type="InterPro" id="IPR036390">
    <property type="entry name" value="WH_DNA-bd_sf"/>
</dbReference>
<dbReference type="CDD" id="cd00090">
    <property type="entry name" value="HTH_ARSR"/>
    <property type="match status" value="1"/>
</dbReference>
<gene>
    <name evidence="1" type="ORF">ACFQS1_39730</name>
</gene>
<sequence>MTQPDEELAARLARIERRLDALEAPAPRPAPVTDDPDQFWALRQLRALASEPGAVLFTGLVDLPGGAHYEWQEGRPAEAVLESDWAEQAPVLAALAHPARVRILREVLRGAGSAAELQAIDGIESTGQLYHHVRQLTAAGWLRTTGRAQYAVPPERIIPLLVIMACAQR</sequence>
<reference evidence="2" key="1">
    <citation type="journal article" date="2019" name="Int. J. Syst. Evol. Microbiol.">
        <title>The Global Catalogue of Microorganisms (GCM) 10K type strain sequencing project: providing services to taxonomists for standard genome sequencing and annotation.</title>
        <authorList>
            <consortium name="The Broad Institute Genomics Platform"/>
            <consortium name="The Broad Institute Genome Sequencing Center for Infectious Disease"/>
            <person name="Wu L."/>
            <person name="Ma J."/>
        </authorList>
    </citation>
    <scope>NUCLEOTIDE SEQUENCE [LARGE SCALE GENOMIC DNA]</scope>
    <source>
        <strain evidence="2">XZYJT-10</strain>
    </source>
</reference>
<dbReference type="SUPFAM" id="SSF46785">
    <property type="entry name" value="Winged helix' DNA-binding domain"/>
    <property type="match status" value="1"/>
</dbReference>
<protein>
    <submittedName>
        <fullName evidence="1">ArsR/SmtB family transcription factor</fullName>
    </submittedName>
</protein>
<dbReference type="EMBL" id="JBHTBJ010000078">
    <property type="protein sequence ID" value="MFC7280126.1"/>
    <property type="molecule type" value="Genomic_DNA"/>
</dbReference>
<dbReference type="Proteomes" id="UP001596548">
    <property type="component" value="Unassembled WGS sequence"/>
</dbReference>